<evidence type="ECO:0000313" key="3">
    <source>
        <dbReference type="Proteomes" id="UP000694397"/>
    </source>
</evidence>
<accession>A0A8C9T3I3</accession>
<reference evidence="2" key="2">
    <citation type="submission" date="2025-08" db="UniProtKB">
        <authorList>
            <consortium name="Ensembl"/>
        </authorList>
    </citation>
    <scope>IDENTIFICATION</scope>
</reference>
<protein>
    <submittedName>
        <fullName evidence="2">Uncharacterized protein</fullName>
    </submittedName>
</protein>
<name>A0A8C9T3I3_SCLFO</name>
<feature type="compositionally biased region" description="Polar residues" evidence="1">
    <location>
        <begin position="94"/>
        <end position="103"/>
    </location>
</feature>
<dbReference type="AlphaFoldDB" id="A0A8C9T3I3"/>
<keyword evidence="3" id="KW-1185">Reference proteome</keyword>
<reference evidence="2 3" key="1">
    <citation type="submission" date="2019-04" db="EMBL/GenBank/DDBJ databases">
        <authorList>
            <consortium name="Wellcome Sanger Institute Data Sharing"/>
        </authorList>
    </citation>
    <scope>NUCLEOTIDE SEQUENCE [LARGE SCALE GENOMIC DNA]</scope>
</reference>
<dbReference type="Proteomes" id="UP000694397">
    <property type="component" value="Chromosome 11"/>
</dbReference>
<evidence type="ECO:0000256" key="1">
    <source>
        <dbReference type="SAM" id="MobiDB-lite"/>
    </source>
</evidence>
<dbReference type="Ensembl" id="ENSSFOT00015042405.1">
    <property type="protein sequence ID" value="ENSSFOP00015046274.1"/>
    <property type="gene ID" value="ENSSFOG00015025430.1"/>
</dbReference>
<evidence type="ECO:0000313" key="2">
    <source>
        <dbReference type="Ensembl" id="ENSSFOP00015046274.1"/>
    </source>
</evidence>
<reference evidence="2" key="3">
    <citation type="submission" date="2025-09" db="UniProtKB">
        <authorList>
            <consortium name="Ensembl"/>
        </authorList>
    </citation>
    <scope>IDENTIFICATION</scope>
</reference>
<organism evidence="2 3">
    <name type="scientific">Scleropages formosus</name>
    <name type="common">Asian bonytongue</name>
    <name type="synonym">Osteoglossum formosum</name>
    <dbReference type="NCBI Taxonomy" id="113540"/>
    <lineage>
        <taxon>Eukaryota</taxon>
        <taxon>Metazoa</taxon>
        <taxon>Chordata</taxon>
        <taxon>Craniata</taxon>
        <taxon>Vertebrata</taxon>
        <taxon>Euteleostomi</taxon>
        <taxon>Actinopterygii</taxon>
        <taxon>Neopterygii</taxon>
        <taxon>Teleostei</taxon>
        <taxon>Osteoglossocephala</taxon>
        <taxon>Osteoglossomorpha</taxon>
        <taxon>Osteoglossiformes</taxon>
        <taxon>Osteoglossidae</taxon>
        <taxon>Scleropages</taxon>
    </lineage>
</organism>
<proteinExistence type="predicted"/>
<dbReference type="OrthoDB" id="8952313at2759"/>
<sequence length="130" mass="14211">EAVRRTRPGTESNASHEAACLFQAREEKSFYLVHCLSSRAGHGSRKLAFISRSLILCHTLPSDDGSSPEEKYGSSWDGEPRSCGGKCEEALSSAGRTVSSQKPPQGRPLAVLSNPKRGMRRTFSIKVRSF</sequence>
<feature type="region of interest" description="Disordered" evidence="1">
    <location>
        <begin position="62"/>
        <end position="117"/>
    </location>
</feature>